<dbReference type="InterPro" id="IPR026893">
    <property type="entry name" value="Tyr/Ser_Pase_IphP-type"/>
</dbReference>
<evidence type="ECO:0000313" key="3">
    <source>
        <dbReference type="EMBL" id="MFB9992152.1"/>
    </source>
</evidence>
<dbReference type="Gene3D" id="3.90.190.10">
    <property type="entry name" value="Protein tyrosine phosphatase superfamily"/>
    <property type="match status" value="1"/>
</dbReference>
<evidence type="ECO:0000256" key="1">
    <source>
        <dbReference type="ARBA" id="ARBA00009580"/>
    </source>
</evidence>
<gene>
    <name evidence="3" type="ORF">ACFFLM_09290</name>
</gene>
<dbReference type="Proteomes" id="UP001589733">
    <property type="component" value="Unassembled WGS sequence"/>
</dbReference>
<comment type="similarity">
    <text evidence="1">Belongs to the protein-tyrosine phosphatase family.</text>
</comment>
<organism evidence="3 4">
    <name type="scientific">Deinococcus oregonensis</name>
    <dbReference type="NCBI Taxonomy" id="1805970"/>
    <lineage>
        <taxon>Bacteria</taxon>
        <taxon>Thermotogati</taxon>
        <taxon>Deinococcota</taxon>
        <taxon>Deinococci</taxon>
        <taxon>Deinococcales</taxon>
        <taxon>Deinococcaceae</taxon>
        <taxon>Deinococcus</taxon>
    </lineage>
</organism>
<dbReference type="PROSITE" id="PS00383">
    <property type="entry name" value="TYR_PHOSPHATASE_1"/>
    <property type="match status" value="1"/>
</dbReference>
<dbReference type="InterPro" id="IPR029021">
    <property type="entry name" value="Prot-tyrosine_phosphatase-like"/>
</dbReference>
<dbReference type="PANTHER" id="PTHR31126">
    <property type="entry name" value="TYROSINE-PROTEIN PHOSPHATASE"/>
    <property type="match status" value="1"/>
</dbReference>
<dbReference type="SUPFAM" id="SSF52799">
    <property type="entry name" value="(Phosphotyrosine protein) phosphatases II"/>
    <property type="match status" value="1"/>
</dbReference>
<keyword evidence="4" id="KW-1185">Reference proteome</keyword>
<dbReference type="Pfam" id="PF13350">
    <property type="entry name" value="Y_phosphatase3"/>
    <property type="match status" value="1"/>
</dbReference>
<protein>
    <submittedName>
        <fullName evidence="3">Tyrosine-protein phosphatase</fullName>
    </submittedName>
</protein>
<accession>A0ABV6AYQ5</accession>
<evidence type="ECO:0000313" key="4">
    <source>
        <dbReference type="Proteomes" id="UP001589733"/>
    </source>
</evidence>
<dbReference type="PROSITE" id="PS50056">
    <property type="entry name" value="TYR_PHOSPHATASE_2"/>
    <property type="match status" value="1"/>
</dbReference>
<dbReference type="EMBL" id="JBHLYR010000031">
    <property type="protein sequence ID" value="MFB9992152.1"/>
    <property type="molecule type" value="Genomic_DNA"/>
</dbReference>
<proteinExistence type="inferred from homology"/>
<reference evidence="3 4" key="1">
    <citation type="submission" date="2024-09" db="EMBL/GenBank/DDBJ databases">
        <authorList>
            <person name="Sun Q."/>
            <person name="Mori K."/>
        </authorList>
    </citation>
    <scope>NUCLEOTIDE SEQUENCE [LARGE SCALE GENOMIC DNA]</scope>
    <source>
        <strain evidence="3 4">JCM 13503</strain>
    </source>
</reference>
<dbReference type="InterPro" id="IPR000387">
    <property type="entry name" value="Tyr_Pase_dom"/>
</dbReference>
<feature type="domain" description="Tyrosine specific protein phosphatases" evidence="2">
    <location>
        <begin position="90"/>
        <end position="128"/>
    </location>
</feature>
<sequence>MALDYSAGCVNFRDVGEFLNLMSGESILPPGKLLRGGKIDFVDALDDIGSPKTIINLRNGSDRHHWPIKTLHFPTANTLEKYNTSDGQVRRWLNGIVASFENEQLEYPALIHCTSGKDRTGIVVAALLAIVGVPEQLIVAEYLLSDGEIKEEWIVQALRGIGKPEVYFNRIDLSQVKRNLLLPTSATL</sequence>
<name>A0ABV6AYQ5_9DEIO</name>
<dbReference type="RefSeq" id="WP_380009520.1">
    <property type="nucleotide sequence ID" value="NZ_JBHLYR010000031.1"/>
</dbReference>
<dbReference type="InterPro" id="IPR016130">
    <property type="entry name" value="Tyr_Pase_AS"/>
</dbReference>
<dbReference type="PANTHER" id="PTHR31126:SF1">
    <property type="entry name" value="TYROSINE SPECIFIC PROTEIN PHOSPHATASES DOMAIN-CONTAINING PROTEIN"/>
    <property type="match status" value="1"/>
</dbReference>
<comment type="caution">
    <text evidence="3">The sequence shown here is derived from an EMBL/GenBank/DDBJ whole genome shotgun (WGS) entry which is preliminary data.</text>
</comment>
<evidence type="ECO:0000259" key="2">
    <source>
        <dbReference type="PROSITE" id="PS50056"/>
    </source>
</evidence>